<comment type="caution">
    <text evidence="1">The sequence shown here is derived from an EMBL/GenBank/DDBJ whole genome shotgun (WGS) entry which is preliminary data.</text>
</comment>
<feature type="non-terminal residue" evidence="1">
    <location>
        <position position="1"/>
    </location>
</feature>
<gene>
    <name evidence="1" type="ORF">LCGC14_1619430</name>
</gene>
<dbReference type="AlphaFoldDB" id="A0A0F9KLK6"/>
<sequence length="36" mass="3845">GVVIKVDRKTNDTDWAAFIETEAATEIAAVEPLIGT</sequence>
<proteinExistence type="predicted"/>
<accession>A0A0F9KLK6</accession>
<organism evidence="1">
    <name type="scientific">marine sediment metagenome</name>
    <dbReference type="NCBI Taxonomy" id="412755"/>
    <lineage>
        <taxon>unclassified sequences</taxon>
        <taxon>metagenomes</taxon>
        <taxon>ecological metagenomes</taxon>
    </lineage>
</organism>
<name>A0A0F9KLK6_9ZZZZ</name>
<evidence type="ECO:0000313" key="1">
    <source>
        <dbReference type="EMBL" id="KKM23013.1"/>
    </source>
</evidence>
<dbReference type="EMBL" id="LAZR01013213">
    <property type="protein sequence ID" value="KKM23013.1"/>
    <property type="molecule type" value="Genomic_DNA"/>
</dbReference>
<reference evidence="1" key="1">
    <citation type="journal article" date="2015" name="Nature">
        <title>Complex archaea that bridge the gap between prokaryotes and eukaryotes.</title>
        <authorList>
            <person name="Spang A."/>
            <person name="Saw J.H."/>
            <person name="Jorgensen S.L."/>
            <person name="Zaremba-Niedzwiedzka K."/>
            <person name="Martijn J."/>
            <person name="Lind A.E."/>
            <person name="van Eijk R."/>
            <person name="Schleper C."/>
            <person name="Guy L."/>
            <person name="Ettema T.J."/>
        </authorList>
    </citation>
    <scope>NUCLEOTIDE SEQUENCE</scope>
</reference>
<protein>
    <submittedName>
        <fullName evidence="1">Uncharacterized protein</fullName>
    </submittedName>
</protein>